<comment type="pathway">
    <text evidence="2 7">Protein modification; peptidyl-diphthamide biosynthesis.</text>
</comment>
<dbReference type="NCBIfam" id="TIGR00272">
    <property type="entry name" value="DPH2"/>
    <property type="match status" value="1"/>
</dbReference>
<evidence type="ECO:0000256" key="6">
    <source>
        <dbReference type="ARBA" id="ARBA00023014"/>
    </source>
</evidence>
<comment type="subcellular location">
    <subcellularLocation>
        <location evidence="7">Cytoplasm</location>
    </subcellularLocation>
</comment>
<dbReference type="InterPro" id="IPR042263">
    <property type="entry name" value="DPH1/DPH2_1"/>
</dbReference>
<dbReference type="GO" id="GO:0017183">
    <property type="term" value="P:protein histidyl modification to diphthamide"/>
    <property type="evidence" value="ECO:0007669"/>
    <property type="project" value="InterPro"/>
</dbReference>
<evidence type="ECO:0000256" key="5">
    <source>
        <dbReference type="ARBA" id="ARBA00023004"/>
    </source>
</evidence>
<dbReference type="GO" id="GO:0005737">
    <property type="term" value="C:cytoplasm"/>
    <property type="evidence" value="ECO:0007669"/>
    <property type="project" value="UniProtKB-SubCell"/>
</dbReference>
<dbReference type="FunFam" id="3.40.50.11860:FF:000001">
    <property type="entry name" value="2-(3-amino-3-carboxypropyl)histidine synthase subunit 2"/>
    <property type="match status" value="1"/>
</dbReference>
<dbReference type="GO" id="GO:0046872">
    <property type="term" value="F:metal ion binding"/>
    <property type="evidence" value="ECO:0007669"/>
    <property type="project" value="UniProtKB-KW"/>
</dbReference>
<dbReference type="PANTHER" id="PTHR10762">
    <property type="entry name" value="DIPHTHAMIDE BIOSYNTHESIS PROTEIN"/>
    <property type="match status" value="1"/>
</dbReference>
<evidence type="ECO:0000256" key="4">
    <source>
        <dbReference type="ARBA" id="ARBA00022723"/>
    </source>
</evidence>
<dbReference type="EMBL" id="JANIEX010001245">
    <property type="protein sequence ID" value="KAJ3560062.1"/>
    <property type="molecule type" value="Genomic_DNA"/>
</dbReference>
<gene>
    <name evidence="9" type="ORF">NP233_g11082</name>
</gene>
<organism evidence="9 10">
    <name type="scientific">Leucocoprinus birnbaumii</name>
    <dbReference type="NCBI Taxonomy" id="56174"/>
    <lineage>
        <taxon>Eukaryota</taxon>
        <taxon>Fungi</taxon>
        <taxon>Dikarya</taxon>
        <taxon>Basidiomycota</taxon>
        <taxon>Agaricomycotina</taxon>
        <taxon>Agaricomycetes</taxon>
        <taxon>Agaricomycetidae</taxon>
        <taxon>Agaricales</taxon>
        <taxon>Agaricineae</taxon>
        <taxon>Agaricaceae</taxon>
        <taxon>Leucocoprinus</taxon>
    </lineage>
</organism>
<comment type="function">
    <text evidence="7">Required for the first step of diphthamide biosynthesis, a post-translational modification of histidine which occurs in elongation factor 2. DPH1 and DPH2 transfer a 3-amino-3-carboxypropyl (ACP) group from S-adenosyl-L-methionine (SAM) to a histidine residue, the reaction is assisted by a reduction system comprising DPH3 and a NADH-dependent reductase. Facilitates the reduction of the catalytic iron-sulfur cluster found in the DPH1 subunit.</text>
</comment>
<dbReference type="Gene3D" id="3.40.50.11860">
    <property type="entry name" value="Diphthamide synthesis DPH1/DPH2 domain 3"/>
    <property type="match status" value="1"/>
</dbReference>
<feature type="compositionally biased region" description="Basic and acidic residues" evidence="8">
    <location>
        <begin position="397"/>
        <end position="407"/>
    </location>
</feature>
<dbReference type="InterPro" id="IPR016435">
    <property type="entry name" value="DPH1/DPH2"/>
</dbReference>
<dbReference type="GO" id="GO:0090560">
    <property type="term" value="F:2-(3-amino-3-carboxypropyl)histidine synthase activity"/>
    <property type="evidence" value="ECO:0007669"/>
    <property type="project" value="InterPro"/>
</dbReference>
<keyword evidence="10" id="KW-1185">Reference proteome</keyword>
<keyword evidence="4 7" id="KW-0479">Metal-binding</keyword>
<proteinExistence type="inferred from homology"/>
<dbReference type="Pfam" id="PF01866">
    <property type="entry name" value="Diphthamide_syn"/>
    <property type="match status" value="1"/>
</dbReference>
<evidence type="ECO:0000256" key="1">
    <source>
        <dbReference type="ARBA" id="ARBA00001966"/>
    </source>
</evidence>
<dbReference type="NCBIfam" id="TIGR00322">
    <property type="entry name" value="diphth2_R"/>
    <property type="match status" value="1"/>
</dbReference>
<feature type="region of interest" description="Disordered" evidence="8">
    <location>
        <begin position="466"/>
        <end position="501"/>
    </location>
</feature>
<dbReference type="AlphaFoldDB" id="A0AAD5YLL3"/>
<dbReference type="InterPro" id="IPR010014">
    <property type="entry name" value="DHP2"/>
</dbReference>
<feature type="region of interest" description="Disordered" evidence="8">
    <location>
        <begin position="397"/>
        <end position="426"/>
    </location>
</feature>
<comment type="similarity">
    <text evidence="3 7">Belongs to the DPH1/DPH2 family. DPH2 subfamily.</text>
</comment>
<accession>A0AAD5YLL3</accession>
<keyword evidence="6 7" id="KW-0411">Iron-sulfur</keyword>
<dbReference type="SFLD" id="SFLDS00032">
    <property type="entry name" value="Radical_SAM_3-amino-3-carboxyp"/>
    <property type="match status" value="1"/>
</dbReference>
<dbReference type="Gene3D" id="3.40.50.11840">
    <property type="entry name" value="Diphthamide synthesis DPH1/DPH2 domain 1"/>
    <property type="match status" value="1"/>
</dbReference>
<comment type="caution">
    <text evidence="9">The sequence shown here is derived from an EMBL/GenBank/DDBJ whole genome shotgun (WGS) entry which is preliminary data.</text>
</comment>
<feature type="compositionally biased region" description="Basic and acidic residues" evidence="8">
    <location>
        <begin position="492"/>
        <end position="501"/>
    </location>
</feature>
<dbReference type="GO" id="GO:0051536">
    <property type="term" value="F:iron-sulfur cluster binding"/>
    <property type="evidence" value="ECO:0007669"/>
    <property type="project" value="UniProtKB-KW"/>
</dbReference>
<evidence type="ECO:0000313" key="10">
    <source>
        <dbReference type="Proteomes" id="UP001213000"/>
    </source>
</evidence>
<evidence type="ECO:0000256" key="7">
    <source>
        <dbReference type="RuleBase" id="RU364133"/>
    </source>
</evidence>
<protein>
    <recommendedName>
        <fullName evidence="7">2-(3-amino-3-carboxypropyl)histidine synthase subunit 2</fullName>
    </recommendedName>
</protein>
<evidence type="ECO:0000256" key="8">
    <source>
        <dbReference type="SAM" id="MobiDB-lite"/>
    </source>
</evidence>
<dbReference type="PANTHER" id="PTHR10762:SF2">
    <property type="entry name" value="2-(3-AMINO-3-CARBOXYPROPYL)HISTIDINE SYNTHASE SUBUNIT 2"/>
    <property type="match status" value="1"/>
</dbReference>
<reference evidence="9" key="1">
    <citation type="submission" date="2022-07" db="EMBL/GenBank/DDBJ databases">
        <title>Genome Sequence of Leucocoprinus birnbaumii.</title>
        <authorList>
            <person name="Buettner E."/>
        </authorList>
    </citation>
    <scope>NUCLEOTIDE SEQUENCE</scope>
    <source>
        <strain evidence="9">VT141</strain>
    </source>
</reference>
<evidence type="ECO:0000256" key="2">
    <source>
        <dbReference type="ARBA" id="ARBA00005156"/>
    </source>
</evidence>
<keyword evidence="5 7" id="KW-0408">Iron</keyword>
<keyword evidence="7" id="KW-0963">Cytoplasm</keyword>
<dbReference type="Proteomes" id="UP001213000">
    <property type="component" value="Unassembled WGS sequence"/>
</dbReference>
<sequence length="501" mass="56386">MPAEASAFSTADESAITRTIEVERDTTADRLSREQFDDFYDIQRTVDEIVRGDFKRIALQFPDELLHDSVPIYRRLKSKLDPGRDLYVLADTSYGRHANLSKTQTTAQHVTADAMVHYGHACLSLTSRLPVIYVFGHKTLDINRCITKLPEAYCSQNPEYPPRHALLRHEVGYTHLADTILEKLRTACEPYNITIQYTKPNTKCIPNPSMAPTIEQTPPQLDYTHIFYIGGESLSLTNLLMTHAFCDVFSYDPSTNTSKLESTRTNKMLMRRYATVQKARDADVFGIVVGTLGVASYLPLIKHLRTLLASHQKKSYTLSVGKLSPSKLANFLEIECFILVACPENSLLDAAKEKEFFKPIVTPFELSVALKGEGGAWTGRYELDLGRVVEEGRKDLEERGEGVEKGGGKYRHAKRYDPTFPPTQITQSTTSESLILRNQDSAVSRLENSAAAHFLQERSYRGLEVRLGEDEPSVLEQGRSGIARGYQTDYGVRNDENDKKD</sequence>
<dbReference type="InterPro" id="IPR042265">
    <property type="entry name" value="DPH1/DPH2_3"/>
</dbReference>
<evidence type="ECO:0000313" key="9">
    <source>
        <dbReference type="EMBL" id="KAJ3560062.1"/>
    </source>
</evidence>
<evidence type="ECO:0000256" key="3">
    <source>
        <dbReference type="ARBA" id="ARBA00006179"/>
    </source>
</evidence>
<name>A0AAD5YLL3_9AGAR</name>
<comment type="cofactor">
    <cofactor evidence="1">
        <name>[4Fe-4S] cluster</name>
        <dbReference type="ChEBI" id="CHEBI:49883"/>
    </cofactor>
</comment>